<comment type="similarity">
    <text evidence="3 12">Belongs to the CcmD/CycX/HelD family.</text>
</comment>
<keyword evidence="9 12" id="KW-0201">Cytochrome c-type biogenesis</keyword>
<organism evidence="13 14">
    <name type="scientific">Camelimonas abortus</name>
    <dbReference type="NCBI Taxonomy" id="1017184"/>
    <lineage>
        <taxon>Bacteria</taxon>
        <taxon>Pseudomonadati</taxon>
        <taxon>Pseudomonadota</taxon>
        <taxon>Alphaproteobacteria</taxon>
        <taxon>Hyphomicrobiales</taxon>
        <taxon>Chelatococcaceae</taxon>
        <taxon>Camelimonas</taxon>
    </lineage>
</organism>
<dbReference type="Pfam" id="PF04995">
    <property type="entry name" value="CcmD"/>
    <property type="match status" value="1"/>
</dbReference>
<evidence type="ECO:0000256" key="6">
    <source>
        <dbReference type="ARBA" id="ARBA00022475"/>
    </source>
</evidence>
<evidence type="ECO:0000256" key="8">
    <source>
        <dbReference type="ARBA" id="ARBA00022692"/>
    </source>
</evidence>
<evidence type="ECO:0000256" key="2">
    <source>
        <dbReference type="ARBA" id="ARBA00004377"/>
    </source>
</evidence>
<evidence type="ECO:0000256" key="11">
    <source>
        <dbReference type="ARBA" id="ARBA00023136"/>
    </source>
</evidence>
<name>A0ABV7LD04_9HYPH</name>
<keyword evidence="11 12" id="KW-0472">Membrane</keyword>
<keyword evidence="10 12" id="KW-1133">Transmembrane helix</keyword>
<evidence type="ECO:0000256" key="7">
    <source>
        <dbReference type="ARBA" id="ARBA00022519"/>
    </source>
</evidence>
<evidence type="ECO:0000256" key="12">
    <source>
        <dbReference type="RuleBase" id="RU363101"/>
    </source>
</evidence>
<keyword evidence="5 12" id="KW-0813">Transport</keyword>
<comment type="subcellular location">
    <subcellularLocation>
        <location evidence="2 12">Cell inner membrane</location>
        <topology evidence="2 12">Single-pass membrane protein</topology>
    </subcellularLocation>
</comment>
<dbReference type="InterPro" id="IPR007078">
    <property type="entry name" value="Haem_export_protD_CcmD"/>
</dbReference>
<comment type="function">
    <text evidence="1 12">Required for the export of heme to the periplasm for the biogenesis of c-type cytochromes.</text>
</comment>
<dbReference type="EMBL" id="JBHRUV010000017">
    <property type="protein sequence ID" value="MFC3265483.1"/>
    <property type="molecule type" value="Genomic_DNA"/>
</dbReference>
<evidence type="ECO:0000256" key="3">
    <source>
        <dbReference type="ARBA" id="ARBA00008741"/>
    </source>
</evidence>
<evidence type="ECO:0000256" key="5">
    <source>
        <dbReference type="ARBA" id="ARBA00022448"/>
    </source>
</evidence>
<gene>
    <name evidence="13" type="primary">ccmD</name>
    <name evidence="13" type="ORF">ACFOEX_03765</name>
</gene>
<reference evidence="14" key="1">
    <citation type="journal article" date="2019" name="Int. J. Syst. Evol. Microbiol.">
        <title>The Global Catalogue of Microorganisms (GCM) 10K type strain sequencing project: providing services to taxonomists for standard genome sequencing and annotation.</title>
        <authorList>
            <consortium name="The Broad Institute Genomics Platform"/>
            <consortium name="The Broad Institute Genome Sequencing Center for Infectious Disease"/>
            <person name="Wu L."/>
            <person name="Ma J."/>
        </authorList>
    </citation>
    <scope>NUCLEOTIDE SEQUENCE [LARGE SCALE GENOMIC DNA]</scope>
    <source>
        <strain evidence="14">CCM 7941</strain>
    </source>
</reference>
<proteinExistence type="inferred from homology"/>
<feature type="transmembrane region" description="Helical" evidence="12">
    <location>
        <begin position="12"/>
        <end position="32"/>
    </location>
</feature>
<sequence length="62" mass="6240">MAGGTDPYLGYVAAAYGAAFLALGGLTLWLAISARAVRREAAALEEQIARAGLARAGTESGT</sequence>
<dbReference type="Proteomes" id="UP001595536">
    <property type="component" value="Unassembled WGS sequence"/>
</dbReference>
<comment type="caution">
    <text evidence="13">The sequence shown here is derived from an EMBL/GenBank/DDBJ whole genome shotgun (WGS) entry which is preliminary data.</text>
</comment>
<evidence type="ECO:0000256" key="9">
    <source>
        <dbReference type="ARBA" id="ARBA00022748"/>
    </source>
</evidence>
<evidence type="ECO:0000313" key="14">
    <source>
        <dbReference type="Proteomes" id="UP001595536"/>
    </source>
</evidence>
<keyword evidence="6 12" id="KW-1003">Cell membrane</keyword>
<evidence type="ECO:0000256" key="4">
    <source>
        <dbReference type="ARBA" id="ARBA00016461"/>
    </source>
</evidence>
<evidence type="ECO:0000256" key="10">
    <source>
        <dbReference type="ARBA" id="ARBA00022989"/>
    </source>
</evidence>
<keyword evidence="8 12" id="KW-0812">Transmembrane</keyword>
<dbReference type="RefSeq" id="WP_376831664.1">
    <property type="nucleotide sequence ID" value="NZ_JBHLWR010000006.1"/>
</dbReference>
<keyword evidence="7 12" id="KW-0997">Cell inner membrane</keyword>
<evidence type="ECO:0000313" key="13">
    <source>
        <dbReference type="EMBL" id="MFC3265483.1"/>
    </source>
</evidence>
<protein>
    <recommendedName>
        <fullName evidence="4 12">Heme exporter protein D</fullName>
    </recommendedName>
</protein>
<accession>A0ABV7LD04</accession>
<dbReference type="NCBIfam" id="TIGR03141">
    <property type="entry name" value="cytochro_ccmD"/>
    <property type="match status" value="1"/>
</dbReference>
<keyword evidence="14" id="KW-1185">Reference proteome</keyword>
<evidence type="ECO:0000256" key="1">
    <source>
        <dbReference type="ARBA" id="ARBA00002442"/>
    </source>
</evidence>